<dbReference type="OrthoDB" id="111170at2759"/>
<dbReference type="PANTHER" id="PTHR33206">
    <property type="entry name" value="PROTEIN CBG10425"/>
    <property type="match status" value="1"/>
</dbReference>
<name>A0A9W6U2W1_9STRA</name>
<sequence>MLTVWSIRLMNKNMISIVRWKLTSQVGHYFFSNRFAKRNETKIHGGKICKNVIGYDANALYIWCLGNKMPCGRLTTIDVYDDIIDDINDGKTFGFLQCDTERPEHLNDYFSDRTAIFKNIEIDPTDEIIGRHMFGYNQTRDKGKAKKSRKLIGSFWY</sequence>
<comment type="caution">
    <text evidence="1">The sequence shown here is derived from an EMBL/GenBank/DDBJ whole genome shotgun (WGS) entry which is preliminary data.</text>
</comment>
<dbReference type="EMBL" id="BSXT01000338">
    <property type="protein sequence ID" value="GMF24823.1"/>
    <property type="molecule type" value="Genomic_DNA"/>
</dbReference>
<reference evidence="1" key="1">
    <citation type="submission" date="2023-04" db="EMBL/GenBank/DDBJ databases">
        <title>Phytophthora fragariaefolia NBRC 109709.</title>
        <authorList>
            <person name="Ichikawa N."/>
            <person name="Sato H."/>
            <person name="Tonouchi N."/>
        </authorList>
    </citation>
    <scope>NUCLEOTIDE SEQUENCE</scope>
    <source>
        <strain evidence="1">NBRC 109709</strain>
    </source>
</reference>
<keyword evidence="2" id="KW-1185">Reference proteome</keyword>
<dbReference type="Proteomes" id="UP001165121">
    <property type="component" value="Unassembled WGS sequence"/>
</dbReference>
<dbReference type="AlphaFoldDB" id="A0A9W6U2W1"/>
<organism evidence="1 2">
    <name type="scientific">Phytophthora fragariaefolia</name>
    <dbReference type="NCBI Taxonomy" id="1490495"/>
    <lineage>
        <taxon>Eukaryota</taxon>
        <taxon>Sar</taxon>
        <taxon>Stramenopiles</taxon>
        <taxon>Oomycota</taxon>
        <taxon>Peronosporomycetes</taxon>
        <taxon>Peronosporales</taxon>
        <taxon>Peronosporaceae</taxon>
        <taxon>Phytophthora</taxon>
    </lineage>
</organism>
<evidence type="ECO:0000313" key="1">
    <source>
        <dbReference type="EMBL" id="GMF24823.1"/>
    </source>
</evidence>
<gene>
    <name evidence="1" type="ORF">Pfra01_000427900</name>
</gene>
<proteinExistence type="predicted"/>
<dbReference type="PANTHER" id="PTHR33206:SF1">
    <property type="entry name" value="DNA-DIRECTED DNA POLYMERASE"/>
    <property type="match status" value="1"/>
</dbReference>
<evidence type="ECO:0000313" key="2">
    <source>
        <dbReference type="Proteomes" id="UP001165121"/>
    </source>
</evidence>
<protein>
    <submittedName>
        <fullName evidence="1">Unnamed protein product</fullName>
    </submittedName>
</protein>
<accession>A0A9W6U2W1</accession>